<keyword evidence="4" id="KW-1185">Reference proteome</keyword>
<dbReference type="Gene3D" id="3.40.50.10190">
    <property type="entry name" value="BRCT domain"/>
    <property type="match status" value="1"/>
</dbReference>
<protein>
    <submittedName>
        <fullName evidence="3">BRCT domain</fullName>
    </submittedName>
</protein>
<evidence type="ECO:0000259" key="2">
    <source>
        <dbReference type="PROSITE" id="PS50172"/>
    </source>
</evidence>
<dbReference type="STRING" id="70448.A0A090N493"/>
<sequence>MSPKPLTGVRAFVAVRTNDGVDCSGVFASKLVKMGAKTFKDRLTNSLTHIVFRAGNDAEGLPRLRRRMKDAGCESAFIVTPSWITACERAGSRAKEKEHLVPGAESERDAHPRTPLSRWSSVEKPPGSGKTPRNNKRPREVEKVDLKRYDSDVRLMAAQAKEMDEEAKTREKSKRTFADVVADEETSKKRRKKTNDGEVEYVSSKGENDARVANANGLSSS</sequence>
<feature type="region of interest" description="Disordered" evidence="1">
    <location>
        <begin position="159"/>
        <end position="221"/>
    </location>
</feature>
<name>A0A090N493_OSTTA</name>
<dbReference type="GeneID" id="9832085"/>
<dbReference type="KEGG" id="ota:OT_ostta10g03090"/>
<dbReference type="PROSITE" id="PS50172">
    <property type="entry name" value="BRCT"/>
    <property type="match status" value="1"/>
</dbReference>
<accession>A0A090N493</accession>
<evidence type="ECO:0000256" key="1">
    <source>
        <dbReference type="SAM" id="MobiDB-lite"/>
    </source>
</evidence>
<proteinExistence type="predicted"/>
<evidence type="ECO:0000313" key="4">
    <source>
        <dbReference type="Proteomes" id="UP000009170"/>
    </source>
</evidence>
<dbReference type="InterPro" id="IPR001357">
    <property type="entry name" value="BRCT_dom"/>
</dbReference>
<evidence type="ECO:0000313" key="3">
    <source>
        <dbReference type="EMBL" id="CEF99468.1"/>
    </source>
</evidence>
<comment type="caution">
    <text evidence="3">The sequence shown here is derived from an EMBL/GenBank/DDBJ whole genome shotgun (WGS) entry which is preliminary data.</text>
</comment>
<dbReference type="AlphaFoldDB" id="A0A090N493"/>
<reference evidence="4" key="1">
    <citation type="journal article" date="2006" name="Proc. Natl. Acad. Sci. U.S.A.">
        <title>Genome analysis of the smallest free-living eukaryote Ostreococcus tauri unveils many unique features.</title>
        <authorList>
            <person name="Derelle E."/>
            <person name="Ferraz C."/>
            <person name="Rombauts S."/>
            <person name="Rouze P."/>
            <person name="Worden A.Z."/>
            <person name="Robbens S."/>
            <person name="Partensky F."/>
            <person name="Degroeve S."/>
            <person name="Echeynie S."/>
            <person name="Cooke R."/>
            <person name="Saeys Y."/>
            <person name="Wuyts J."/>
            <person name="Jabbari K."/>
            <person name="Bowler C."/>
            <person name="Panaud O."/>
            <person name="Piegu B."/>
            <person name="Ball S.G."/>
            <person name="Ral J.-P."/>
            <person name="Bouget F.-Y."/>
            <person name="Piganeau G."/>
            <person name="De Baets B."/>
            <person name="Picard A."/>
            <person name="Delseny M."/>
            <person name="Demaille J."/>
            <person name="Van de Peer Y."/>
            <person name="Moreau H."/>
        </authorList>
    </citation>
    <scope>NUCLEOTIDE SEQUENCE [LARGE SCALE GENOMIC DNA]</scope>
    <source>
        <strain evidence="4">OTTH 0595 / CCAP 157/2 / RCC745</strain>
    </source>
</reference>
<dbReference type="RefSeq" id="XP_003081751.2">
    <property type="nucleotide sequence ID" value="XM_003081703.2"/>
</dbReference>
<reference evidence="3 4" key="2">
    <citation type="journal article" date="2014" name="BMC Genomics">
        <title>An improved genome of the model marine alga Ostreococcus tauri unfolds by assessing Illumina de novo assemblies.</title>
        <authorList>
            <person name="Blanc-Mathieu R."/>
            <person name="Verhelst B."/>
            <person name="Derelle E."/>
            <person name="Rombauts S."/>
            <person name="Bouget F.Y."/>
            <person name="Carre I."/>
            <person name="Chateau A."/>
            <person name="Eyre-Walker A."/>
            <person name="Grimsley N."/>
            <person name="Moreau H."/>
            <person name="Piegu B."/>
            <person name="Rivals E."/>
            <person name="Schackwitz W."/>
            <person name="Van de Peer Y."/>
            <person name="Piganeau G."/>
        </authorList>
    </citation>
    <scope>NUCLEOTIDE SEQUENCE [LARGE SCALE GENOMIC DNA]</scope>
    <source>
        <strain evidence="4">OTTH 0595 / CCAP 157/2 / RCC745</strain>
    </source>
</reference>
<gene>
    <name evidence="3" type="ORF">OT_ostta10g03090</name>
</gene>
<dbReference type="SUPFAM" id="SSF52113">
    <property type="entry name" value="BRCT domain"/>
    <property type="match status" value="1"/>
</dbReference>
<dbReference type="CDD" id="cd17716">
    <property type="entry name" value="BRCT_microcephalin_rpt1"/>
    <property type="match status" value="1"/>
</dbReference>
<organism evidence="3 4">
    <name type="scientific">Ostreococcus tauri</name>
    <name type="common">Marine green alga</name>
    <dbReference type="NCBI Taxonomy" id="70448"/>
    <lineage>
        <taxon>Eukaryota</taxon>
        <taxon>Viridiplantae</taxon>
        <taxon>Chlorophyta</taxon>
        <taxon>Mamiellophyceae</taxon>
        <taxon>Mamiellales</taxon>
        <taxon>Bathycoccaceae</taxon>
        <taxon>Ostreococcus</taxon>
    </lineage>
</organism>
<feature type="compositionally biased region" description="Basic and acidic residues" evidence="1">
    <location>
        <begin position="166"/>
        <end position="177"/>
    </location>
</feature>
<dbReference type="EMBL" id="CAID01000010">
    <property type="protein sequence ID" value="CEF99468.1"/>
    <property type="molecule type" value="Genomic_DNA"/>
</dbReference>
<feature type="domain" description="BRCT" evidence="2">
    <location>
        <begin position="31"/>
        <end position="101"/>
    </location>
</feature>
<feature type="compositionally biased region" description="Basic and acidic residues" evidence="1">
    <location>
        <begin position="137"/>
        <end position="146"/>
    </location>
</feature>
<feature type="compositionally biased region" description="Basic and acidic residues" evidence="1">
    <location>
        <begin position="94"/>
        <end position="112"/>
    </location>
</feature>
<dbReference type="InterPro" id="IPR036420">
    <property type="entry name" value="BRCT_dom_sf"/>
</dbReference>
<dbReference type="InParanoid" id="A0A090N493"/>
<dbReference type="OrthoDB" id="2384350at2759"/>
<feature type="region of interest" description="Disordered" evidence="1">
    <location>
        <begin position="94"/>
        <end position="146"/>
    </location>
</feature>
<dbReference type="Proteomes" id="UP000009170">
    <property type="component" value="Unassembled WGS sequence"/>
</dbReference>